<accession>A0ABX8J484</accession>
<keyword evidence="1" id="KW-0472">Membrane</keyword>
<dbReference type="RefSeq" id="WP_216798924.1">
    <property type="nucleotide sequence ID" value="NZ_CP076723.1"/>
</dbReference>
<evidence type="ECO:0000313" key="2">
    <source>
        <dbReference type="EMBL" id="QWV92102.1"/>
    </source>
</evidence>
<keyword evidence="1" id="KW-0812">Transmembrane</keyword>
<dbReference type="Proteomes" id="UP000683557">
    <property type="component" value="Chromosome"/>
</dbReference>
<organism evidence="2 3">
    <name type="scientific">Geomonas oryzisoli</name>
    <dbReference type="NCBI Taxonomy" id="2847992"/>
    <lineage>
        <taxon>Bacteria</taxon>
        <taxon>Pseudomonadati</taxon>
        <taxon>Thermodesulfobacteriota</taxon>
        <taxon>Desulfuromonadia</taxon>
        <taxon>Geobacterales</taxon>
        <taxon>Geobacteraceae</taxon>
        <taxon>Geomonas</taxon>
    </lineage>
</organism>
<evidence type="ECO:0000256" key="1">
    <source>
        <dbReference type="SAM" id="Phobius"/>
    </source>
</evidence>
<name>A0ABX8J484_9BACT</name>
<evidence type="ECO:0000313" key="3">
    <source>
        <dbReference type="Proteomes" id="UP000683557"/>
    </source>
</evidence>
<dbReference type="EMBL" id="CP076723">
    <property type="protein sequence ID" value="QWV92102.1"/>
    <property type="molecule type" value="Genomic_DNA"/>
</dbReference>
<feature type="transmembrane region" description="Helical" evidence="1">
    <location>
        <begin position="12"/>
        <end position="37"/>
    </location>
</feature>
<protein>
    <submittedName>
        <fullName evidence="2">Uncharacterized protein</fullName>
    </submittedName>
</protein>
<reference evidence="2 3" key="1">
    <citation type="submission" date="2021-06" db="EMBL/GenBank/DDBJ databases">
        <title>Gemonas diversity in paddy soil.</title>
        <authorList>
            <person name="Liu G."/>
        </authorList>
    </citation>
    <scope>NUCLEOTIDE SEQUENCE [LARGE SCALE GENOMIC DNA]</scope>
    <source>
        <strain evidence="2 3">RG10</strain>
    </source>
</reference>
<gene>
    <name evidence="2" type="ORF">KP004_12815</name>
</gene>
<sequence>MAKAKKKKTDSSGLLSNFGVMASVIGIGIAVGGVYLANLYNERQERNEKLRQFCAGALAGVAQCQSEYAALTSQKEWPEIKPLADREKWTQAIAEGGARINEARKTVCEEGAKDLDACQEVADTVKEEMAGLSEHMEDIQVSAIDRTGINERLHKDLSESRTLLRRAEVLLGDPKSLREGGDRTLVANIKQELSGAKEGGALTFSELYLSSRTAEKSAERLRWLVQRLTGEKAVQSDEWVVHVLDSRPAYLATLVRYTWDNSKDSPTVSSTESTVEVSKDVLDTIRSSTGATIAETRSSGALLQSRVNEEVATALGLPSLAQAPYPYMDSHGEIYLDECSEALKVTFQFKFKGRTIEQAATIYKEDLGVLYPLTAAQTFVLKEKNASTDQLQIPVWLAQTWSQVYNQRTPQQGGI</sequence>
<keyword evidence="3" id="KW-1185">Reference proteome</keyword>
<proteinExistence type="predicted"/>
<keyword evidence="1" id="KW-1133">Transmembrane helix</keyword>